<evidence type="ECO:0000313" key="3">
    <source>
        <dbReference type="Proteomes" id="UP000603640"/>
    </source>
</evidence>
<name>A0A923SIF5_9BACT</name>
<evidence type="ECO:0000313" key="2">
    <source>
        <dbReference type="EMBL" id="MBC5992693.1"/>
    </source>
</evidence>
<protein>
    <submittedName>
        <fullName evidence="2">Uncharacterized protein</fullName>
    </submittedName>
</protein>
<feature type="transmembrane region" description="Helical" evidence="1">
    <location>
        <begin position="25"/>
        <end position="42"/>
    </location>
</feature>
<evidence type="ECO:0000256" key="1">
    <source>
        <dbReference type="SAM" id="Phobius"/>
    </source>
</evidence>
<gene>
    <name evidence="2" type="ORF">H8S84_07590</name>
</gene>
<dbReference type="EMBL" id="JACRVF010000002">
    <property type="protein sequence ID" value="MBC5992693.1"/>
    <property type="molecule type" value="Genomic_DNA"/>
</dbReference>
<accession>A0A923SIF5</accession>
<keyword evidence="1" id="KW-0812">Transmembrane</keyword>
<dbReference type="Proteomes" id="UP000603640">
    <property type="component" value="Unassembled WGS sequence"/>
</dbReference>
<keyword evidence="1" id="KW-0472">Membrane</keyword>
<sequence length="171" mass="19279">MLLALAAQAQTGALATVNLEQKSILRVGMLVLGGWAILNILLASFKLTTTTRSPKYFYQMNLYWNIVNLIIAGIALHNIISLNEAAMDVVESIQQHVWYKKVLYLNVGLDVAYLLLGAYLKQRSQTAHLRPERLMGWGRSIFLQGFFLLLLDVVLVVMLENLASDFFRLIP</sequence>
<organism evidence="2 3">
    <name type="scientific">Pontibacter cellulosilyticus</name>
    <dbReference type="NCBI Taxonomy" id="1720253"/>
    <lineage>
        <taxon>Bacteria</taxon>
        <taxon>Pseudomonadati</taxon>
        <taxon>Bacteroidota</taxon>
        <taxon>Cytophagia</taxon>
        <taxon>Cytophagales</taxon>
        <taxon>Hymenobacteraceae</taxon>
        <taxon>Pontibacter</taxon>
    </lineage>
</organism>
<feature type="transmembrane region" description="Helical" evidence="1">
    <location>
        <begin position="102"/>
        <end position="120"/>
    </location>
</feature>
<proteinExistence type="predicted"/>
<dbReference type="Pfam" id="PF22503">
    <property type="entry name" value="DUF6992"/>
    <property type="match status" value="1"/>
</dbReference>
<reference evidence="2" key="1">
    <citation type="submission" date="2020-08" db="EMBL/GenBank/DDBJ databases">
        <title>Pontibacter sp. SD6 16S ribosomal RNA gene Genome sequencing and assembly.</title>
        <authorList>
            <person name="Kang M."/>
        </authorList>
    </citation>
    <scope>NUCLEOTIDE SEQUENCE</scope>
    <source>
        <strain evidence="2">SD6</strain>
    </source>
</reference>
<feature type="transmembrane region" description="Helical" evidence="1">
    <location>
        <begin position="141"/>
        <end position="159"/>
    </location>
</feature>
<comment type="caution">
    <text evidence="2">The sequence shown here is derived from an EMBL/GenBank/DDBJ whole genome shotgun (WGS) entry which is preliminary data.</text>
</comment>
<dbReference type="AlphaFoldDB" id="A0A923SIF5"/>
<keyword evidence="1" id="KW-1133">Transmembrane helix</keyword>
<dbReference type="InterPro" id="IPR054261">
    <property type="entry name" value="DUF6992"/>
</dbReference>
<feature type="transmembrane region" description="Helical" evidence="1">
    <location>
        <begin position="62"/>
        <end position="82"/>
    </location>
</feature>
<keyword evidence="3" id="KW-1185">Reference proteome</keyword>